<dbReference type="InterPro" id="IPR004888">
    <property type="entry name" value="Glycoside_hydrolase_63"/>
</dbReference>
<dbReference type="RefSeq" id="WP_191314741.1">
    <property type="nucleotide sequence ID" value="NZ_BNAW01000034.1"/>
</dbReference>
<keyword evidence="2" id="KW-0378">Hydrolase</keyword>
<dbReference type="SUPFAM" id="SSF48208">
    <property type="entry name" value="Six-hairpin glycosidases"/>
    <property type="match status" value="1"/>
</dbReference>
<evidence type="ECO:0000256" key="1">
    <source>
        <dbReference type="ARBA" id="ARBA00010833"/>
    </source>
</evidence>
<dbReference type="InterPro" id="IPR054491">
    <property type="entry name" value="MGH1-like_GH"/>
</dbReference>
<dbReference type="PANTHER" id="PTHR10412">
    <property type="entry name" value="MANNOSYL-OLIGOSACCHARIDE GLUCOSIDASE"/>
    <property type="match status" value="1"/>
</dbReference>
<gene>
    <name evidence="5" type="ORF">GCM10017567_60770</name>
</gene>
<dbReference type="InterPro" id="IPR008928">
    <property type="entry name" value="6-hairpin_glycosidase_sf"/>
</dbReference>
<protein>
    <recommendedName>
        <fullName evidence="4">Mannosylglycerate hydrolase MGH1-like glycoside hydrolase domain-containing protein</fullName>
    </recommendedName>
</protein>
<dbReference type="PANTHER" id="PTHR10412:SF11">
    <property type="entry name" value="MANNOSYL-OLIGOSACCHARIDE GLUCOSIDASE"/>
    <property type="match status" value="1"/>
</dbReference>
<evidence type="ECO:0000259" key="4">
    <source>
        <dbReference type="Pfam" id="PF22422"/>
    </source>
</evidence>
<reference evidence="6" key="1">
    <citation type="journal article" date="2019" name="Int. J. Syst. Evol. Microbiol.">
        <title>The Global Catalogue of Microorganisms (GCM) 10K type strain sequencing project: providing services to taxonomists for standard genome sequencing and annotation.</title>
        <authorList>
            <consortium name="The Broad Institute Genomics Platform"/>
            <consortium name="The Broad Institute Genome Sequencing Center for Infectious Disease"/>
            <person name="Wu L."/>
            <person name="Ma J."/>
        </authorList>
    </citation>
    <scope>NUCLEOTIDE SEQUENCE [LARGE SCALE GENOMIC DNA]</scope>
    <source>
        <strain evidence="6">CGMCC 4.7680</strain>
    </source>
</reference>
<evidence type="ECO:0000256" key="2">
    <source>
        <dbReference type="ARBA" id="ARBA00022801"/>
    </source>
</evidence>
<dbReference type="Gene3D" id="1.50.10.10">
    <property type="match status" value="1"/>
</dbReference>
<comment type="caution">
    <text evidence="5">The sequence shown here is derived from an EMBL/GenBank/DDBJ whole genome shotgun (WGS) entry which is preliminary data.</text>
</comment>
<evidence type="ECO:0000313" key="5">
    <source>
        <dbReference type="EMBL" id="GHG32413.1"/>
    </source>
</evidence>
<evidence type="ECO:0000256" key="3">
    <source>
        <dbReference type="ARBA" id="ARBA00023295"/>
    </source>
</evidence>
<dbReference type="InterPro" id="IPR012341">
    <property type="entry name" value="6hp_glycosidase-like_sf"/>
</dbReference>
<proteinExistence type="inferred from homology"/>
<comment type="similarity">
    <text evidence="1">Belongs to the glycosyl hydrolase 63 family.</text>
</comment>
<feature type="domain" description="Mannosylglycerate hydrolase MGH1-like glycoside hydrolase" evidence="4">
    <location>
        <begin position="247"/>
        <end position="549"/>
    </location>
</feature>
<keyword evidence="6" id="KW-1185">Reference proteome</keyword>
<name>A0ABQ3KJV9_9PSEU</name>
<evidence type="ECO:0000313" key="6">
    <source>
        <dbReference type="Proteomes" id="UP000649955"/>
    </source>
</evidence>
<organism evidence="5 6">
    <name type="scientific">Amycolatopsis bullii</name>
    <dbReference type="NCBI Taxonomy" id="941987"/>
    <lineage>
        <taxon>Bacteria</taxon>
        <taxon>Bacillati</taxon>
        <taxon>Actinomycetota</taxon>
        <taxon>Actinomycetes</taxon>
        <taxon>Pseudonocardiales</taxon>
        <taxon>Pseudonocardiaceae</taxon>
        <taxon>Amycolatopsis</taxon>
    </lineage>
</organism>
<sequence>MPTGEFSLREIPFSHPGSWFDLSPVVAQATFADDLHLVSHRHGMHAVLALVPESGGERVAVPAAATPSALTWGDGGGRITAAFAAPDVLRIAGRGLDLRIRAAEATLTPFTGTYFFADPVDGSAVFTSYETGHRYRVTVLSGQVRHVGAEALGTAERAVVVSGGAWEVAIEEVPGAREPYAAASAFDDVVAAATAGFAAFADSVAPWRSERTPAAELACYVLWSAIVAPAGFVGRPAVLMSKHWMDKVWSWDHCFNALALAGGRPELAWHQFQVVFDHQDDRGALPDSITHAEVLRNFVKPPIHGWALSRLRRRLPGGLPEPGPVYRQLAAWTTFWLEHRRVPGGPLAHYEHGNDSGWDNATPFARERLVRTPDLAAFLVLQLKELAVLAAELGDPDAAARWAAEAESMLAALLDELWDGTKFVSRSVATGAVQSGASLLDLMPIVLGEHLPPDVRDRVVAGLEAHLTDIGLATERPSSEFYEADGYWRGPVWAPVTVLIEDGLRGAGATELADRVSARFRAVCEKSGFAENFDALTGDGLRDRAYTWTAAAYLLLAADAEARPEA</sequence>
<dbReference type="EMBL" id="BNAW01000034">
    <property type="protein sequence ID" value="GHG32413.1"/>
    <property type="molecule type" value="Genomic_DNA"/>
</dbReference>
<dbReference type="Proteomes" id="UP000649955">
    <property type="component" value="Unassembled WGS sequence"/>
</dbReference>
<accession>A0ABQ3KJV9</accession>
<keyword evidence="3" id="KW-0326">Glycosidase</keyword>
<dbReference type="Pfam" id="PF22422">
    <property type="entry name" value="MGH1-like_GH"/>
    <property type="match status" value="1"/>
</dbReference>